<dbReference type="GO" id="GO:0006508">
    <property type="term" value="P:proteolysis"/>
    <property type="evidence" value="ECO:0007669"/>
    <property type="project" value="UniProtKB-KW"/>
</dbReference>
<dbReference type="SUPFAM" id="SSF50494">
    <property type="entry name" value="Trypsin-like serine proteases"/>
    <property type="match status" value="1"/>
</dbReference>
<name>A0A172XTR3_9FLAO</name>
<dbReference type="Proteomes" id="UP000077824">
    <property type="component" value="Chromosome"/>
</dbReference>
<dbReference type="EMBL" id="CP015199">
    <property type="protein sequence ID" value="ANF50270.1"/>
    <property type="molecule type" value="Genomic_DNA"/>
</dbReference>
<proteinExistence type="inferred from homology"/>
<dbReference type="Gene3D" id="2.30.42.10">
    <property type="match status" value="2"/>
</dbReference>
<evidence type="ECO:0000256" key="4">
    <source>
        <dbReference type="SAM" id="MobiDB-lite"/>
    </source>
</evidence>
<keyword evidence="3" id="KW-0378">Hydrolase</keyword>
<evidence type="ECO:0000256" key="2">
    <source>
        <dbReference type="ARBA" id="ARBA00022670"/>
    </source>
</evidence>
<feature type="region of interest" description="Disordered" evidence="4">
    <location>
        <begin position="104"/>
        <end position="125"/>
    </location>
</feature>
<sequence>MKSTLKKLLPFAVVGVISGATTVGTIQYFGHNSNNEDQGYFKSASNVSFAGMNTGAVGDDFVKAAKTTVPAVVTIKNYQSRTSSNRASEQDLFDFFFGDPFGGKGGGQPRQKQQQQVPDNMPSGMGSGVIISPDGYIISNNHVVAGANKLEVVLSNKKSYIATLIGTDPNTDISLLKIEEKGLPYLNFANSDNIEVGQWALAVGNPLGLNSTVTAGIISAKGRGIGILGGQGKAANPIESFIQTDAAINPGNSGGALVNTNGELIGINSAIQSTTGYYQGYGFAVPANLARKIVEDIKKFGIVQRGFLGVQSLDLSDDMQVQAYNKQKKTNIKSGSGVYVTGFGDSSGAEDAGLKIGDVITKIDNSDVTDFADLSIAIGSKRPGDKVQVAYLRNGKENMTTVTLKDQKGGTSTRTKADLSIGEKIGADFEPLSERFKTDYGLTSGVVAKNVSEGSEMAKIGIVDNYIVVEINGKPVNSQKDVEKVLDKYQGNVQVKFVDEYGRIYTKGFKMP</sequence>
<evidence type="ECO:0000313" key="6">
    <source>
        <dbReference type="EMBL" id="ANF50270.1"/>
    </source>
</evidence>
<dbReference type="PANTHER" id="PTHR22939:SF129">
    <property type="entry name" value="SERINE PROTEASE HTRA2, MITOCHONDRIAL"/>
    <property type="match status" value="1"/>
</dbReference>
<dbReference type="PANTHER" id="PTHR22939">
    <property type="entry name" value="SERINE PROTEASE FAMILY S1C HTRA-RELATED"/>
    <property type="match status" value="1"/>
</dbReference>
<gene>
    <name evidence="6" type="ORF">A0O34_06945</name>
</gene>
<dbReference type="InterPro" id="IPR001940">
    <property type="entry name" value="Peptidase_S1C"/>
</dbReference>
<dbReference type="RefSeq" id="WP_066752962.1">
    <property type="nucleotide sequence ID" value="NZ_CP015199.1"/>
</dbReference>
<dbReference type="OrthoDB" id="9758917at2"/>
<feature type="domain" description="PDZ" evidence="5">
    <location>
        <begin position="331"/>
        <end position="395"/>
    </location>
</feature>
<accession>A0A172XTR3</accession>
<dbReference type="Pfam" id="PF13365">
    <property type="entry name" value="Trypsin_2"/>
    <property type="match status" value="1"/>
</dbReference>
<dbReference type="Pfam" id="PF13180">
    <property type="entry name" value="PDZ_2"/>
    <property type="match status" value="1"/>
</dbReference>
<keyword evidence="2 6" id="KW-0645">Protease</keyword>
<dbReference type="InterPro" id="IPR001478">
    <property type="entry name" value="PDZ"/>
</dbReference>
<dbReference type="STRING" id="1685010.A0O34_06945"/>
<organism evidence="6 7">
    <name type="scientific">Chryseobacterium glaciei</name>
    <dbReference type="NCBI Taxonomy" id="1685010"/>
    <lineage>
        <taxon>Bacteria</taxon>
        <taxon>Pseudomonadati</taxon>
        <taxon>Bacteroidota</taxon>
        <taxon>Flavobacteriia</taxon>
        <taxon>Flavobacteriales</taxon>
        <taxon>Weeksellaceae</taxon>
        <taxon>Chryseobacterium group</taxon>
        <taxon>Chryseobacterium</taxon>
    </lineage>
</organism>
<evidence type="ECO:0000256" key="3">
    <source>
        <dbReference type="ARBA" id="ARBA00022801"/>
    </source>
</evidence>
<comment type="similarity">
    <text evidence="1">Belongs to the peptidase S1C family.</text>
</comment>
<dbReference type="Gene3D" id="2.40.10.120">
    <property type="match status" value="1"/>
</dbReference>
<dbReference type="InterPro" id="IPR009003">
    <property type="entry name" value="Peptidase_S1_PA"/>
</dbReference>
<evidence type="ECO:0000256" key="1">
    <source>
        <dbReference type="ARBA" id="ARBA00010541"/>
    </source>
</evidence>
<keyword evidence="7" id="KW-1185">Reference proteome</keyword>
<dbReference type="KEGG" id="chh:A0O34_06945"/>
<dbReference type="GO" id="GO:0004252">
    <property type="term" value="F:serine-type endopeptidase activity"/>
    <property type="evidence" value="ECO:0007669"/>
    <property type="project" value="InterPro"/>
</dbReference>
<dbReference type="InterPro" id="IPR036034">
    <property type="entry name" value="PDZ_sf"/>
</dbReference>
<evidence type="ECO:0000259" key="5">
    <source>
        <dbReference type="PROSITE" id="PS50106"/>
    </source>
</evidence>
<protein>
    <submittedName>
        <fullName evidence="6">Protease</fullName>
    </submittedName>
</protein>
<reference evidence="6 7" key="1">
    <citation type="submission" date="2016-04" db="EMBL/GenBank/DDBJ databases">
        <title>Complete Genome Sequence of Chryseobacterium sp. IHBB 10212.</title>
        <authorList>
            <person name="Pal M."/>
            <person name="Swarnkar M.K."/>
            <person name="Kaushal K."/>
            <person name="Chhibber S."/>
            <person name="Singh A.K."/>
            <person name="Gulati A."/>
        </authorList>
    </citation>
    <scope>NUCLEOTIDE SEQUENCE [LARGE SCALE GENOMIC DNA]</scope>
    <source>
        <strain evidence="6 7">IHBB 10212</strain>
    </source>
</reference>
<dbReference type="PROSITE" id="PS50106">
    <property type="entry name" value="PDZ"/>
    <property type="match status" value="1"/>
</dbReference>
<dbReference type="SMART" id="SM00228">
    <property type="entry name" value="PDZ"/>
    <property type="match status" value="2"/>
</dbReference>
<evidence type="ECO:0000313" key="7">
    <source>
        <dbReference type="Proteomes" id="UP000077824"/>
    </source>
</evidence>
<dbReference type="SUPFAM" id="SSF50156">
    <property type="entry name" value="PDZ domain-like"/>
    <property type="match status" value="2"/>
</dbReference>
<dbReference type="AlphaFoldDB" id="A0A172XTR3"/>
<dbReference type="PRINTS" id="PR00834">
    <property type="entry name" value="PROTEASES2C"/>
</dbReference>